<dbReference type="InterPro" id="IPR006439">
    <property type="entry name" value="HAD-SF_hydro_IA"/>
</dbReference>
<protein>
    <submittedName>
        <fullName evidence="6">HAD superfamily hydrolase (TIGR01509 family)</fullName>
    </submittedName>
</protein>
<evidence type="ECO:0000256" key="2">
    <source>
        <dbReference type="ARBA" id="ARBA00006171"/>
    </source>
</evidence>
<dbReference type="SUPFAM" id="SSF56784">
    <property type="entry name" value="HAD-like"/>
    <property type="match status" value="1"/>
</dbReference>
<reference evidence="6 7" key="1">
    <citation type="submission" date="2019-03" db="EMBL/GenBank/DDBJ databases">
        <title>Subsurface microbial communities from deep shales in Ohio and West Virginia, USA.</title>
        <authorList>
            <person name="Wrighton K."/>
        </authorList>
    </citation>
    <scope>NUCLEOTIDE SEQUENCE [LARGE SCALE GENOMIC DNA]</scope>
    <source>
        <strain evidence="6 7">MSL9.2</strain>
    </source>
</reference>
<keyword evidence="6" id="KW-0378">Hydrolase</keyword>
<dbReference type="GO" id="GO:0016787">
    <property type="term" value="F:hydrolase activity"/>
    <property type="evidence" value="ECO:0007669"/>
    <property type="project" value="UniProtKB-KW"/>
</dbReference>
<gene>
    <name evidence="6" type="ORF">C8C77_12814</name>
</gene>
<keyword evidence="4" id="KW-0460">Magnesium</keyword>
<name>A0A4R7YWN6_9FIRM</name>
<evidence type="ECO:0000313" key="7">
    <source>
        <dbReference type="Proteomes" id="UP000294697"/>
    </source>
</evidence>
<comment type="similarity">
    <text evidence="2">Belongs to the HAD-like hydrolase superfamily. CbbY/CbbZ/Gph/YieH family.</text>
</comment>
<evidence type="ECO:0000256" key="3">
    <source>
        <dbReference type="ARBA" id="ARBA00022723"/>
    </source>
</evidence>
<dbReference type="AlphaFoldDB" id="A0A4R7YWN6"/>
<dbReference type="GO" id="GO:0046872">
    <property type="term" value="F:metal ion binding"/>
    <property type="evidence" value="ECO:0007669"/>
    <property type="project" value="UniProtKB-KW"/>
</dbReference>
<evidence type="ECO:0000313" key="6">
    <source>
        <dbReference type="EMBL" id="TDW00455.1"/>
    </source>
</evidence>
<dbReference type="Gene3D" id="3.40.50.1000">
    <property type="entry name" value="HAD superfamily/HAD-like"/>
    <property type="match status" value="1"/>
</dbReference>
<dbReference type="Gene3D" id="1.10.150.240">
    <property type="entry name" value="Putative phosphatase, domain 2"/>
    <property type="match status" value="1"/>
</dbReference>
<comment type="cofactor">
    <cofactor evidence="1">
        <name>Mg(2+)</name>
        <dbReference type="ChEBI" id="CHEBI:18420"/>
    </cofactor>
</comment>
<dbReference type="EMBL" id="SODA01000028">
    <property type="protein sequence ID" value="TDW00455.1"/>
    <property type="molecule type" value="Genomic_DNA"/>
</dbReference>
<dbReference type="InterPro" id="IPR023214">
    <property type="entry name" value="HAD_sf"/>
</dbReference>
<comment type="caution">
    <text evidence="6">The sequence shown here is derived from an EMBL/GenBank/DDBJ whole genome shotgun (WGS) entry which is preliminary data.</text>
</comment>
<dbReference type="Proteomes" id="UP000294697">
    <property type="component" value="Unassembled WGS sequence"/>
</dbReference>
<organism evidence="6 7">
    <name type="scientific">Halanaerobium saccharolyticum</name>
    <dbReference type="NCBI Taxonomy" id="43595"/>
    <lineage>
        <taxon>Bacteria</taxon>
        <taxon>Bacillati</taxon>
        <taxon>Bacillota</taxon>
        <taxon>Clostridia</taxon>
        <taxon>Halanaerobiales</taxon>
        <taxon>Halanaerobiaceae</taxon>
        <taxon>Halanaerobium</taxon>
    </lineage>
</organism>
<keyword evidence="3" id="KW-0479">Metal-binding</keyword>
<proteinExistence type="inferred from homology"/>
<dbReference type="NCBIfam" id="TIGR01509">
    <property type="entry name" value="HAD-SF-IA-v3"/>
    <property type="match status" value="1"/>
</dbReference>
<keyword evidence="5" id="KW-0119">Carbohydrate metabolism</keyword>
<evidence type="ECO:0000256" key="4">
    <source>
        <dbReference type="ARBA" id="ARBA00022842"/>
    </source>
</evidence>
<dbReference type="InterPro" id="IPR051600">
    <property type="entry name" value="Beta-PGM-like"/>
</dbReference>
<accession>A0A4R7YWN6</accession>
<dbReference type="PANTHER" id="PTHR46193">
    <property type="entry name" value="6-PHOSPHOGLUCONATE PHOSPHATASE"/>
    <property type="match status" value="1"/>
</dbReference>
<evidence type="ECO:0000256" key="5">
    <source>
        <dbReference type="ARBA" id="ARBA00023277"/>
    </source>
</evidence>
<dbReference type="SFLD" id="SFLDG01129">
    <property type="entry name" value="C1.5:_HAD__Beta-PGM__Phosphata"/>
    <property type="match status" value="1"/>
</dbReference>
<dbReference type="PANTHER" id="PTHR46193:SF18">
    <property type="entry name" value="HEXITOL PHOSPHATASE B"/>
    <property type="match status" value="1"/>
</dbReference>
<evidence type="ECO:0000256" key="1">
    <source>
        <dbReference type="ARBA" id="ARBA00001946"/>
    </source>
</evidence>
<dbReference type="InterPro" id="IPR036412">
    <property type="entry name" value="HAD-like_sf"/>
</dbReference>
<dbReference type="SFLD" id="SFLDS00003">
    <property type="entry name" value="Haloacid_Dehalogenase"/>
    <property type="match status" value="1"/>
</dbReference>
<sequence>MYYMKRKGIIFDFNGTLLWDTQLHNRAWDNFLKNHGFSLSDEEKHQRIHGRLNSDILKDLFESKLTREEIERYALEKEYEYQRLCKEIDEFSLAEGVIELFNKLKEQDIPFVIATASGIENVEFYIRELELNKWFKKEHIVYNDGSMRGKPLPDLFLRAMDILGIEGEDTIIFEDSISGIRAAEAAGAGKVIIVDSNSGEYNSWVDKYTIITHFHQIDYEWFNK</sequence>
<dbReference type="InterPro" id="IPR023198">
    <property type="entry name" value="PGP-like_dom2"/>
</dbReference>
<dbReference type="Pfam" id="PF00702">
    <property type="entry name" value="Hydrolase"/>
    <property type="match status" value="1"/>
</dbReference>